<dbReference type="Pfam" id="PF00265">
    <property type="entry name" value="TK"/>
    <property type="match status" value="1"/>
</dbReference>
<proteinExistence type="inferred from homology"/>
<keyword evidence="8" id="KW-0862">Zinc</keyword>
<feature type="binding site" evidence="8">
    <location>
        <begin position="85"/>
        <end position="88"/>
    </location>
    <ligand>
        <name>ATP</name>
        <dbReference type="ChEBI" id="CHEBI:30616"/>
    </ligand>
</feature>
<evidence type="ECO:0000256" key="3">
    <source>
        <dbReference type="ARBA" id="ARBA00022634"/>
    </source>
</evidence>
<feature type="binding site" evidence="8">
    <location>
        <position position="142"/>
    </location>
    <ligand>
        <name>Zn(2+)</name>
        <dbReference type="ChEBI" id="CHEBI:29105"/>
    </ligand>
</feature>
<feature type="binding site" evidence="8">
    <location>
        <begin position="10"/>
        <end position="17"/>
    </location>
    <ligand>
        <name>ATP</name>
        <dbReference type="ChEBI" id="CHEBI:30616"/>
    </ligand>
</feature>
<dbReference type="GO" id="GO:0071897">
    <property type="term" value="P:DNA biosynthetic process"/>
    <property type="evidence" value="ECO:0007669"/>
    <property type="project" value="UniProtKB-KW"/>
</dbReference>
<feature type="binding site" evidence="8">
    <location>
        <position position="183"/>
    </location>
    <ligand>
        <name>Zn(2+)</name>
        <dbReference type="ChEBI" id="CHEBI:29105"/>
    </ligand>
</feature>
<dbReference type="PROSITE" id="PS00603">
    <property type="entry name" value="TK_CELLULAR_TYPE"/>
    <property type="match status" value="1"/>
</dbReference>
<dbReference type="SUPFAM" id="SSF52540">
    <property type="entry name" value="P-loop containing nucleoside triphosphate hydrolases"/>
    <property type="match status" value="1"/>
</dbReference>
<dbReference type="Gene3D" id="3.30.60.20">
    <property type="match status" value="1"/>
</dbReference>
<evidence type="ECO:0000313" key="14">
    <source>
        <dbReference type="Proteomes" id="UP000526033"/>
    </source>
</evidence>
<evidence type="ECO:0000256" key="6">
    <source>
        <dbReference type="ARBA" id="ARBA00022777"/>
    </source>
</evidence>
<dbReference type="SUPFAM" id="SSF57716">
    <property type="entry name" value="Glucocorticoid receptor-like (DNA-binding domain)"/>
    <property type="match status" value="1"/>
</dbReference>
<dbReference type="NCBIfam" id="NF003296">
    <property type="entry name" value="PRK04296.1-1"/>
    <property type="match status" value="1"/>
</dbReference>
<keyword evidence="8" id="KW-0963">Cytoplasm</keyword>
<evidence type="ECO:0000256" key="5">
    <source>
        <dbReference type="ARBA" id="ARBA00022741"/>
    </source>
</evidence>
<evidence type="ECO:0000256" key="11">
    <source>
        <dbReference type="RuleBase" id="RU000544"/>
    </source>
</evidence>
<dbReference type="EC" id="2.7.1.21" evidence="2 8"/>
<gene>
    <name evidence="8" type="primary">tdk</name>
    <name evidence="13" type="ORF">GYA27_00665</name>
</gene>
<evidence type="ECO:0000313" key="13">
    <source>
        <dbReference type="EMBL" id="NMB69702.1"/>
    </source>
</evidence>
<name>A0A7X9DKD2_UNCKA</name>
<dbReference type="Gene3D" id="3.40.50.300">
    <property type="entry name" value="P-loop containing nucleotide triphosphate hydrolases"/>
    <property type="match status" value="1"/>
</dbReference>
<comment type="similarity">
    <text evidence="1 8 12">Belongs to the thymidine kinase family.</text>
</comment>
<dbReference type="GO" id="GO:0005829">
    <property type="term" value="C:cytosol"/>
    <property type="evidence" value="ECO:0007669"/>
    <property type="project" value="TreeGrafter"/>
</dbReference>
<protein>
    <recommendedName>
        <fullName evidence="2 8">Thymidine kinase</fullName>
        <ecNumber evidence="2 8">2.7.1.21</ecNumber>
    </recommendedName>
</protein>
<evidence type="ECO:0000256" key="2">
    <source>
        <dbReference type="ARBA" id="ARBA00012118"/>
    </source>
</evidence>
<feature type="binding site" evidence="8">
    <location>
        <position position="180"/>
    </location>
    <ligand>
        <name>Zn(2+)</name>
        <dbReference type="ChEBI" id="CHEBI:29105"/>
    </ligand>
</feature>
<organism evidence="13 14">
    <name type="scientific">candidate division WWE3 bacterium</name>
    <dbReference type="NCBI Taxonomy" id="2053526"/>
    <lineage>
        <taxon>Bacteria</taxon>
        <taxon>Katanobacteria</taxon>
    </lineage>
</organism>
<evidence type="ECO:0000256" key="10">
    <source>
        <dbReference type="PIRSR" id="PIRSR035805-2"/>
    </source>
</evidence>
<evidence type="ECO:0000256" key="8">
    <source>
        <dbReference type="HAMAP-Rule" id="MF_00124"/>
    </source>
</evidence>
<comment type="catalytic activity">
    <reaction evidence="8 11">
        <text>thymidine + ATP = dTMP + ADP + H(+)</text>
        <dbReference type="Rhea" id="RHEA:19129"/>
        <dbReference type="ChEBI" id="CHEBI:15378"/>
        <dbReference type="ChEBI" id="CHEBI:17748"/>
        <dbReference type="ChEBI" id="CHEBI:30616"/>
        <dbReference type="ChEBI" id="CHEBI:63528"/>
        <dbReference type="ChEBI" id="CHEBI:456216"/>
        <dbReference type="EC" id="2.7.1.21"/>
    </reaction>
</comment>
<dbReference type="GO" id="GO:0008270">
    <property type="term" value="F:zinc ion binding"/>
    <property type="evidence" value="ECO:0007669"/>
    <property type="project" value="UniProtKB-UniRule"/>
</dbReference>
<dbReference type="InterPro" id="IPR020633">
    <property type="entry name" value="Thymidine_kinase_CS"/>
</dbReference>
<comment type="subunit">
    <text evidence="8">Homotetramer.</text>
</comment>
<reference evidence="13 14" key="1">
    <citation type="journal article" date="2020" name="Biotechnol. Biofuels">
        <title>New insights from the biogas microbiome by comprehensive genome-resolved metagenomics of nearly 1600 species originating from multiple anaerobic digesters.</title>
        <authorList>
            <person name="Campanaro S."/>
            <person name="Treu L."/>
            <person name="Rodriguez-R L.M."/>
            <person name="Kovalovszki A."/>
            <person name="Ziels R.M."/>
            <person name="Maus I."/>
            <person name="Zhu X."/>
            <person name="Kougias P.G."/>
            <person name="Basile A."/>
            <person name="Luo G."/>
            <person name="Schluter A."/>
            <person name="Konstantinidis K.T."/>
            <person name="Angelidaki I."/>
        </authorList>
    </citation>
    <scope>NUCLEOTIDE SEQUENCE [LARGE SCALE GENOMIC DNA]</scope>
    <source>
        <strain evidence="13">AS27yjCOA_165</strain>
    </source>
</reference>
<keyword evidence="5 8" id="KW-0547">Nucleotide-binding</keyword>
<dbReference type="PANTHER" id="PTHR11441">
    <property type="entry name" value="THYMIDINE KINASE"/>
    <property type="match status" value="1"/>
</dbReference>
<keyword evidence="3 8" id="KW-0237">DNA synthesis</keyword>
<keyword evidence="8" id="KW-0479">Metal-binding</keyword>
<dbReference type="GO" id="GO:0005524">
    <property type="term" value="F:ATP binding"/>
    <property type="evidence" value="ECO:0007669"/>
    <property type="project" value="UniProtKB-UniRule"/>
</dbReference>
<dbReference type="InterPro" id="IPR027417">
    <property type="entry name" value="P-loop_NTPase"/>
</dbReference>
<feature type="binding site" evidence="10">
    <location>
        <begin position="168"/>
        <end position="171"/>
    </location>
    <ligand>
        <name>substrate</name>
    </ligand>
</feature>
<comment type="subcellular location">
    <subcellularLocation>
        <location evidence="8">Cytoplasm</location>
    </subcellularLocation>
</comment>
<accession>A0A7X9DKD2</accession>
<dbReference type="PIRSF" id="PIRSF035805">
    <property type="entry name" value="TK_cell"/>
    <property type="match status" value="1"/>
</dbReference>
<evidence type="ECO:0000256" key="7">
    <source>
        <dbReference type="ARBA" id="ARBA00022840"/>
    </source>
</evidence>
<dbReference type="GO" id="GO:0046104">
    <property type="term" value="P:thymidine metabolic process"/>
    <property type="evidence" value="ECO:0007669"/>
    <property type="project" value="TreeGrafter"/>
</dbReference>
<dbReference type="GO" id="GO:0004797">
    <property type="term" value="F:thymidine kinase activity"/>
    <property type="evidence" value="ECO:0007669"/>
    <property type="project" value="UniProtKB-UniRule"/>
</dbReference>
<dbReference type="Proteomes" id="UP000526033">
    <property type="component" value="Unassembled WGS sequence"/>
</dbReference>
<evidence type="ECO:0000256" key="4">
    <source>
        <dbReference type="ARBA" id="ARBA00022679"/>
    </source>
</evidence>
<keyword evidence="6 8" id="KW-0418">Kinase</keyword>
<dbReference type="EMBL" id="JAAZNL010000005">
    <property type="protein sequence ID" value="NMB69702.1"/>
    <property type="molecule type" value="Genomic_DNA"/>
</dbReference>
<evidence type="ECO:0000256" key="12">
    <source>
        <dbReference type="RuleBase" id="RU004165"/>
    </source>
</evidence>
<feature type="active site" description="Proton acceptor" evidence="8 9">
    <location>
        <position position="86"/>
    </location>
</feature>
<keyword evidence="7 8" id="KW-0067">ATP-binding</keyword>
<keyword evidence="4 8" id="KW-0808">Transferase</keyword>
<comment type="caution">
    <text evidence="13">The sequence shown here is derived from an EMBL/GenBank/DDBJ whole genome shotgun (WGS) entry which is preliminary data.</text>
</comment>
<feature type="binding site" evidence="10">
    <location>
        <position position="176"/>
    </location>
    <ligand>
        <name>substrate</name>
    </ligand>
</feature>
<sequence length="190" mass="20758">MTAMLSVVTGCMFSGKTEELLRTLRREIIAKRSVLLFKPDIDTRYSANQVVSHSNFSLEAVPIGTTTPEQILGLVPDQTHVVGIDEVQFFARGIVEVCKQLLKRDINVVAAGLKQDFKGDPFGSMGTLLILADKITMLTAICNICGEEATNTQRMINGKPAPYDAQQVLVGGTESYLAVCNRHHQVPGRP</sequence>
<dbReference type="AlphaFoldDB" id="A0A7X9DKD2"/>
<evidence type="ECO:0000256" key="1">
    <source>
        <dbReference type="ARBA" id="ARBA00007587"/>
    </source>
</evidence>
<dbReference type="InterPro" id="IPR001267">
    <property type="entry name" value="Thymidine_kinase"/>
</dbReference>
<evidence type="ECO:0000256" key="9">
    <source>
        <dbReference type="PIRSR" id="PIRSR035805-1"/>
    </source>
</evidence>
<dbReference type="HAMAP" id="MF_00124">
    <property type="entry name" value="Thymidine_kinase"/>
    <property type="match status" value="1"/>
</dbReference>
<dbReference type="PANTHER" id="PTHR11441:SF0">
    <property type="entry name" value="THYMIDINE KINASE, CYTOSOLIC"/>
    <property type="match status" value="1"/>
</dbReference>
<feature type="binding site" evidence="8">
    <location>
        <position position="145"/>
    </location>
    <ligand>
        <name>Zn(2+)</name>
        <dbReference type="ChEBI" id="CHEBI:29105"/>
    </ligand>
</feature>